<dbReference type="AlphaFoldDB" id="A0A8S9XAP2"/>
<name>A0A8S9XAP2_APOLU</name>
<reference evidence="2" key="1">
    <citation type="journal article" date="2021" name="Mol. Ecol. Resour.">
        <title>Apolygus lucorum genome provides insights into omnivorousness and mesophyll feeding.</title>
        <authorList>
            <person name="Liu Y."/>
            <person name="Liu H."/>
            <person name="Wang H."/>
            <person name="Huang T."/>
            <person name="Liu B."/>
            <person name="Yang B."/>
            <person name="Yin L."/>
            <person name="Li B."/>
            <person name="Zhang Y."/>
            <person name="Zhang S."/>
            <person name="Jiang F."/>
            <person name="Zhang X."/>
            <person name="Ren Y."/>
            <person name="Wang B."/>
            <person name="Wang S."/>
            <person name="Lu Y."/>
            <person name="Wu K."/>
            <person name="Fan W."/>
            <person name="Wang G."/>
        </authorList>
    </citation>
    <scope>NUCLEOTIDE SEQUENCE</scope>
    <source>
        <strain evidence="2">12Hb</strain>
    </source>
</reference>
<protein>
    <submittedName>
        <fullName evidence="2">Uncharacterized protein</fullName>
    </submittedName>
</protein>
<dbReference type="Proteomes" id="UP000466442">
    <property type="component" value="Unassembled WGS sequence"/>
</dbReference>
<feature type="compositionally biased region" description="Basic and acidic residues" evidence="1">
    <location>
        <begin position="278"/>
        <end position="292"/>
    </location>
</feature>
<comment type="caution">
    <text evidence="2">The sequence shown here is derived from an EMBL/GenBank/DDBJ whole genome shotgun (WGS) entry which is preliminary data.</text>
</comment>
<sequence>MIEEDYREITLDEMIGEQMMLTGEEAIIGEDHIKKEESSESDLMVEEEMIIEEELFEEVMITENIKQEVVNHSSSPIVTDVAECWVVLRKLTEDEIFRWSSRSDEDLPSGDLECGVQRSSEIPEVSANFEHIVREQNEVECHSGKKFYNCNYCDLRCRDKLRRSDYEEDHRKITFDEMIGEKMMLTGEEAIIGEDHIKKEESSESDLMVEEEMIIEEELFEEMMITENIKKEVNHSSSSIVTDVAECWVVLRNLTEDEIFRWSSRNDEDLPSGDLECGVERSSELPEQRKQKYRGRNELDVAGDSLVDSLW</sequence>
<gene>
    <name evidence="2" type="ORF">GE061_017282</name>
</gene>
<accession>A0A8S9XAP2</accession>
<evidence type="ECO:0000313" key="3">
    <source>
        <dbReference type="Proteomes" id="UP000466442"/>
    </source>
</evidence>
<evidence type="ECO:0000256" key="1">
    <source>
        <dbReference type="SAM" id="MobiDB-lite"/>
    </source>
</evidence>
<keyword evidence="3" id="KW-1185">Reference proteome</keyword>
<organism evidence="2 3">
    <name type="scientific">Apolygus lucorum</name>
    <name type="common">Small green plant bug</name>
    <name type="synonym">Lygocoris lucorum</name>
    <dbReference type="NCBI Taxonomy" id="248454"/>
    <lineage>
        <taxon>Eukaryota</taxon>
        <taxon>Metazoa</taxon>
        <taxon>Ecdysozoa</taxon>
        <taxon>Arthropoda</taxon>
        <taxon>Hexapoda</taxon>
        <taxon>Insecta</taxon>
        <taxon>Pterygota</taxon>
        <taxon>Neoptera</taxon>
        <taxon>Paraneoptera</taxon>
        <taxon>Hemiptera</taxon>
        <taxon>Heteroptera</taxon>
        <taxon>Panheteroptera</taxon>
        <taxon>Cimicomorpha</taxon>
        <taxon>Miridae</taxon>
        <taxon>Mirini</taxon>
        <taxon>Apolygus</taxon>
    </lineage>
</organism>
<feature type="region of interest" description="Disordered" evidence="1">
    <location>
        <begin position="265"/>
        <end position="292"/>
    </location>
</feature>
<proteinExistence type="predicted"/>
<dbReference type="EMBL" id="WIXP02000008">
    <property type="protein sequence ID" value="KAF6206057.1"/>
    <property type="molecule type" value="Genomic_DNA"/>
</dbReference>
<evidence type="ECO:0000313" key="2">
    <source>
        <dbReference type="EMBL" id="KAF6206057.1"/>
    </source>
</evidence>